<dbReference type="PROSITE" id="PS51352">
    <property type="entry name" value="THIOREDOXIN_2"/>
    <property type="match status" value="1"/>
</dbReference>
<dbReference type="OMA" id="FVMEAND"/>
<dbReference type="PANTHER" id="PTHR45663:SF11">
    <property type="entry name" value="GEO12009P1"/>
    <property type="match status" value="1"/>
</dbReference>
<gene>
    <name evidence="3" type="ORF">PPL_04622</name>
</gene>
<dbReference type="InParanoid" id="D3B831"/>
<dbReference type="InterPro" id="IPR011990">
    <property type="entry name" value="TPR-like_helical_dom_sf"/>
</dbReference>
<evidence type="ECO:0000313" key="3">
    <source>
        <dbReference type="EMBL" id="EFA82199.1"/>
    </source>
</evidence>
<feature type="region of interest" description="Disordered" evidence="1">
    <location>
        <begin position="65"/>
        <end position="94"/>
    </location>
</feature>
<dbReference type="AlphaFoldDB" id="D3B831"/>
<dbReference type="STRING" id="670386.D3B831"/>
<dbReference type="Pfam" id="PF00085">
    <property type="entry name" value="Thioredoxin"/>
    <property type="match status" value="1"/>
</dbReference>
<dbReference type="GeneID" id="31360109"/>
<reference evidence="3 4" key="1">
    <citation type="journal article" date="2011" name="Genome Res.">
        <title>Phylogeny-wide analysis of social amoeba genomes highlights ancient origins for complex intercellular communication.</title>
        <authorList>
            <person name="Heidel A.J."/>
            <person name="Lawal H.M."/>
            <person name="Felder M."/>
            <person name="Schilde C."/>
            <person name="Helps N.R."/>
            <person name="Tunggal B."/>
            <person name="Rivero F."/>
            <person name="John U."/>
            <person name="Schleicher M."/>
            <person name="Eichinger L."/>
            <person name="Platzer M."/>
            <person name="Noegel A.A."/>
            <person name="Schaap P."/>
            <person name="Gloeckner G."/>
        </authorList>
    </citation>
    <scope>NUCLEOTIDE SEQUENCE [LARGE SCALE GENOMIC DNA]</scope>
    <source>
        <strain evidence="4">ATCC 26659 / Pp 5 / PN500</strain>
    </source>
</reference>
<comment type="caution">
    <text evidence="3">The sequence shown here is derived from an EMBL/GenBank/DDBJ whole genome shotgun (WGS) entry which is preliminary data.</text>
</comment>
<protein>
    <recommendedName>
        <fullName evidence="2">Thioredoxin domain-containing protein</fullName>
    </recommendedName>
</protein>
<name>D3B831_HETP5</name>
<dbReference type="GO" id="GO:0005737">
    <property type="term" value="C:cytoplasm"/>
    <property type="evidence" value="ECO:0007669"/>
    <property type="project" value="TreeGrafter"/>
</dbReference>
<feature type="domain" description="Thioredoxin" evidence="2">
    <location>
        <begin position="78"/>
        <end position="202"/>
    </location>
</feature>
<evidence type="ECO:0000259" key="2">
    <source>
        <dbReference type="PROSITE" id="PS51352"/>
    </source>
</evidence>
<dbReference type="PANTHER" id="PTHR45663">
    <property type="entry name" value="GEO12009P1"/>
    <property type="match status" value="1"/>
</dbReference>
<dbReference type="GO" id="GO:0015035">
    <property type="term" value="F:protein-disulfide reductase activity"/>
    <property type="evidence" value="ECO:0007669"/>
    <property type="project" value="TreeGrafter"/>
</dbReference>
<evidence type="ECO:0000256" key="1">
    <source>
        <dbReference type="SAM" id="MobiDB-lite"/>
    </source>
</evidence>
<feature type="compositionally biased region" description="Low complexity" evidence="1">
    <location>
        <begin position="74"/>
        <end position="94"/>
    </location>
</feature>
<dbReference type="RefSeq" id="XP_020434316.1">
    <property type="nucleotide sequence ID" value="XM_020575521.1"/>
</dbReference>
<proteinExistence type="predicted"/>
<evidence type="ECO:0000313" key="4">
    <source>
        <dbReference type="Proteomes" id="UP000001396"/>
    </source>
</evidence>
<dbReference type="EMBL" id="ADBJ01000020">
    <property type="protein sequence ID" value="EFA82199.1"/>
    <property type="molecule type" value="Genomic_DNA"/>
</dbReference>
<dbReference type="Proteomes" id="UP000001396">
    <property type="component" value="Unassembled WGS sequence"/>
</dbReference>
<organism evidence="3 4">
    <name type="scientific">Heterostelium pallidum (strain ATCC 26659 / Pp 5 / PN500)</name>
    <name type="common">Cellular slime mold</name>
    <name type="synonym">Polysphondylium pallidum</name>
    <dbReference type="NCBI Taxonomy" id="670386"/>
    <lineage>
        <taxon>Eukaryota</taxon>
        <taxon>Amoebozoa</taxon>
        <taxon>Evosea</taxon>
        <taxon>Eumycetozoa</taxon>
        <taxon>Dictyostelia</taxon>
        <taxon>Acytosteliales</taxon>
        <taxon>Acytosteliaceae</taxon>
        <taxon>Heterostelium</taxon>
    </lineage>
</organism>
<dbReference type="InterPro" id="IPR013766">
    <property type="entry name" value="Thioredoxin_domain"/>
</dbReference>
<keyword evidence="4" id="KW-1185">Reference proteome</keyword>
<dbReference type="InterPro" id="IPR036249">
    <property type="entry name" value="Thioredoxin-like_sf"/>
</dbReference>
<dbReference type="SUPFAM" id="SSF52833">
    <property type="entry name" value="Thioredoxin-like"/>
    <property type="match status" value="1"/>
</dbReference>
<dbReference type="Gene3D" id="3.40.30.10">
    <property type="entry name" value="Glutaredoxin"/>
    <property type="match status" value="1"/>
</dbReference>
<dbReference type="GO" id="GO:0006950">
    <property type="term" value="P:response to stress"/>
    <property type="evidence" value="ECO:0007669"/>
    <property type="project" value="UniProtKB-ARBA"/>
</dbReference>
<accession>D3B831</accession>
<sequence>MKRLTRTLIRNNLIGSTRHFNCGVGLTGGVGHLSRTPIRSYYFTTSTSRLQDNHSSNNNEYQSLVFDQQQQKRSSSTSSSNTSPPSSSSTPTTGTPLIFELDMSNFENIVTKSKQPVVLVCYADWNSPSKQLVAALEDHARKNAGSLVIGKLNVDNNRDIAQSLQVQSLPSVFSLYGGKVLEHFATMPTKEVLDKFIDNLLLNDESNSSRKIIDTAESLFNSGQYKQALEVYQSLIHLQGCETIGLRGLINCAIKENNIIMLKELIEYTGSSDKFKSEMNTPLLIQAQRVVELSSEMTNNQDGETVESLVEKLKQDPNDLDTKYKLSLLYFQNEKTELAMQQLLDIIKIDKHYNEDQAKNLLFKIFDSMPSDPLVLKYRQRFSNIWFL</sequence>
<dbReference type="FunCoup" id="D3B831">
    <property type="interactions" value="7"/>
</dbReference>
<dbReference type="SUPFAM" id="SSF48452">
    <property type="entry name" value="TPR-like"/>
    <property type="match status" value="1"/>
</dbReference>
<dbReference type="Gene3D" id="1.25.40.10">
    <property type="entry name" value="Tetratricopeptide repeat domain"/>
    <property type="match status" value="1"/>
</dbReference>
<dbReference type="Pfam" id="PF14561">
    <property type="entry name" value="TPR_20"/>
    <property type="match status" value="1"/>
</dbReference>